<dbReference type="RefSeq" id="WP_072993241.1">
    <property type="nucleotide sequence ID" value="NZ_FQZB01000024.1"/>
</dbReference>
<keyword evidence="10 12" id="KW-0472">Membrane</keyword>
<dbReference type="PIRSF" id="PIRSF006603">
    <property type="entry name" value="DinF"/>
    <property type="match status" value="1"/>
</dbReference>
<evidence type="ECO:0000256" key="12">
    <source>
        <dbReference type="SAM" id="Phobius"/>
    </source>
</evidence>
<keyword evidence="5" id="KW-0050">Antiport</keyword>
<feature type="transmembrane region" description="Helical" evidence="12">
    <location>
        <begin position="90"/>
        <end position="112"/>
    </location>
</feature>
<dbReference type="GO" id="GO:0006811">
    <property type="term" value="P:monoatomic ion transport"/>
    <property type="evidence" value="ECO:0007669"/>
    <property type="project" value="UniProtKB-KW"/>
</dbReference>
<evidence type="ECO:0000256" key="5">
    <source>
        <dbReference type="ARBA" id="ARBA00022449"/>
    </source>
</evidence>
<feature type="transmembrane region" description="Helical" evidence="12">
    <location>
        <begin position="54"/>
        <end position="78"/>
    </location>
</feature>
<dbReference type="PANTHER" id="PTHR43298">
    <property type="entry name" value="MULTIDRUG RESISTANCE PROTEIN NORM-RELATED"/>
    <property type="match status" value="1"/>
</dbReference>
<evidence type="ECO:0000256" key="1">
    <source>
        <dbReference type="ARBA" id="ARBA00003408"/>
    </source>
</evidence>
<dbReference type="GO" id="GO:0042910">
    <property type="term" value="F:xenobiotic transmembrane transporter activity"/>
    <property type="evidence" value="ECO:0007669"/>
    <property type="project" value="InterPro"/>
</dbReference>
<feature type="transmembrane region" description="Helical" evidence="12">
    <location>
        <begin position="164"/>
        <end position="183"/>
    </location>
</feature>
<protein>
    <recommendedName>
        <fullName evidence="3">Probable multidrug resistance protein NorM</fullName>
    </recommendedName>
    <alternativeName>
        <fullName evidence="11">Multidrug-efflux transporter</fullName>
    </alternativeName>
</protein>
<organism evidence="13 14">
    <name type="scientific">Clostridium cavendishii DSM 21758</name>
    <dbReference type="NCBI Taxonomy" id="1121302"/>
    <lineage>
        <taxon>Bacteria</taxon>
        <taxon>Bacillati</taxon>
        <taxon>Bacillota</taxon>
        <taxon>Clostridia</taxon>
        <taxon>Eubacteriales</taxon>
        <taxon>Clostridiaceae</taxon>
        <taxon>Clostridium</taxon>
    </lineage>
</organism>
<dbReference type="OrthoDB" id="62420at2"/>
<evidence type="ECO:0000256" key="3">
    <source>
        <dbReference type="ARBA" id="ARBA00020268"/>
    </source>
</evidence>
<evidence type="ECO:0000256" key="4">
    <source>
        <dbReference type="ARBA" id="ARBA00022448"/>
    </source>
</evidence>
<dbReference type="InterPro" id="IPR050222">
    <property type="entry name" value="MATE_MdtK"/>
</dbReference>
<proteinExistence type="predicted"/>
<evidence type="ECO:0000256" key="7">
    <source>
        <dbReference type="ARBA" id="ARBA00022692"/>
    </source>
</evidence>
<evidence type="ECO:0000256" key="6">
    <source>
        <dbReference type="ARBA" id="ARBA00022475"/>
    </source>
</evidence>
<evidence type="ECO:0000256" key="11">
    <source>
        <dbReference type="ARBA" id="ARBA00031636"/>
    </source>
</evidence>
<dbReference type="STRING" id="1121302.SAMN02745163_04294"/>
<keyword evidence="14" id="KW-1185">Reference proteome</keyword>
<feature type="transmembrane region" description="Helical" evidence="12">
    <location>
        <begin position="258"/>
        <end position="278"/>
    </location>
</feature>
<evidence type="ECO:0000256" key="8">
    <source>
        <dbReference type="ARBA" id="ARBA00022989"/>
    </source>
</evidence>
<dbReference type="GO" id="GO:0015297">
    <property type="term" value="F:antiporter activity"/>
    <property type="evidence" value="ECO:0007669"/>
    <property type="project" value="UniProtKB-KW"/>
</dbReference>
<feature type="transmembrane region" description="Helical" evidence="12">
    <location>
        <begin position="195"/>
        <end position="216"/>
    </location>
</feature>
<dbReference type="InterPro" id="IPR002528">
    <property type="entry name" value="MATE_fam"/>
</dbReference>
<feature type="transmembrane region" description="Helical" evidence="12">
    <location>
        <begin position="418"/>
        <end position="439"/>
    </location>
</feature>
<reference evidence="13 14" key="1">
    <citation type="submission" date="2016-11" db="EMBL/GenBank/DDBJ databases">
        <authorList>
            <person name="Jaros S."/>
            <person name="Januszkiewicz K."/>
            <person name="Wedrychowicz H."/>
        </authorList>
    </citation>
    <scope>NUCLEOTIDE SEQUENCE [LARGE SCALE GENOMIC DNA]</scope>
    <source>
        <strain evidence="13 14">DSM 21758</strain>
    </source>
</reference>
<feature type="transmembrane region" description="Helical" evidence="12">
    <location>
        <begin position="393"/>
        <end position="412"/>
    </location>
</feature>
<evidence type="ECO:0000313" key="13">
    <source>
        <dbReference type="EMBL" id="SHK70223.1"/>
    </source>
</evidence>
<dbReference type="CDD" id="cd13137">
    <property type="entry name" value="MATE_NorM_like"/>
    <property type="match status" value="1"/>
</dbReference>
<dbReference type="Pfam" id="PF01554">
    <property type="entry name" value="MatE"/>
    <property type="match status" value="2"/>
</dbReference>
<dbReference type="PANTHER" id="PTHR43298:SF4">
    <property type="entry name" value="DRUG_SODIUM ANTIPORTER"/>
    <property type="match status" value="1"/>
</dbReference>
<dbReference type="Proteomes" id="UP000184310">
    <property type="component" value="Unassembled WGS sequence"/>
</dbReference>
<accession>A0A1M6UM57</accession>
<feature type="transmembrane region" description="Helical" evidence="12">
    <location>
        <begin position="356"/>
        <end position="381"/>
    </location>
</feature>
<dbReference type="NCBIfam" id="TIGR00797">
    <property type="entry name" value="matE"/>
    <property type="match status" value="1"/>
</dbReference>
<evidence type="ECO:0000313" key="14">
    <source>
        <dbReference type="Proteomes" id="UP000184310"/>
    </source>
</evidence>
<keyword evidence="9" id="KW-0406">Ion transport</keyword>
<keyword evidence="7 12" id="KW-0812">Transmembrane</keyword>
<dbReference type="InterPro" id="IPR048279">
    <property type="entry name" value="MdtK-like"/>
</dbReference>
<comment type="function">
    <text evidence="1">Multidrug efflux pump.</text>
</comment>
<keyword evidence="4" id="KW-0813">Transport</keyword>
<gene>
    <name evidence="13" type="ORF">SAMN02745163_04294</name>
</gene>
<dbReference type="EMBL" id="FQZB01000024">
    <property type="protein sequence ID" value="SHK70223.1"/>
    <property type="molecule type" value="Genomic_DNA"/>
</dbReference>
<feature type="transmembrane region" description="Helical" evidence="12">
    <location>
        <begin position="316"/>
        <end position="344"/>
    </location>
</feature>
<comment type="subcellular location">
    <subcellularLocation>
        <location evidence="2">Cell membrane</location>
        <topology evidence="2">Multi-pass membrane protein</topology>
    </subcellularLocation>
</comment>
<evidence type="ECO:0000256" key="9">
    <source>
        <dbReference type="ARBA" id="ARBA00023065"/>
    </source>
</evidence>
<sequence length="448" mass="49010">MKLRKDTVIDVLKLALPAVGEMTLYMMIWVFDTMMVGKYGGNIAVSSVGLSSEIVYTFSNILIACGISIGITSLVARNIGAKRIDLAEEYATLGFIVAVFVALILSFIFFFFSHEIFKLAGAQENVITLGSSFMRIAAIGIGFNMAMNALNACLRGSGNTKTPLIASIIINIINIGLDYSLIFGKFGFPELGIKGAAIATCTAQIVGFIFIAFYIAKYSKIKIRLKYIKDFNLDMLKGLFKLSIPSSMQEGAFSISRLLGAFFIVSLGTIAFAANQITTTIESISFMPGWGFAVAATTLVGHKIGEKDYKKAKEYAFTSIFLGTVIMSACALLFLIIPHILITAFITSSEAEVIRLGTYCLMIAAIEQPFMAVSMIVGGVLKGSGDTKTPFKVSLISSWVIRMPLMIIIIFILKLSVIYVWIITSIQWAFDGILIYTLFKKKLREKLQ</sequence>
<dbReference type="GO" id="GO:0005886">
    <property type="term" value="C:plasma membrane"/>
    <property type="evidence" value="ECO:0007669"/>
    <property type="project" value="UniProtKB-SubCell"/>
</dbReference>
<dbReference type="AlphaFoldDB" id="A0A1M6UM57"/>
<feature type="transmembrane region" description="Helical" evidence="12">
    <location>
        <begin position="12"/>
        <end position="31"/>
    </location>
</feature>
<feature type="transmembrane region" description="Helical" evidence="12">
    <location>
        <begin position="132"/>
        <end position="152"/>
    </location>
</feature>
<evidence type="ECO:0000256" key="2">
    <source>
        <dbReference type="ARBA" id="ARBA00004651"/>
    </source>
</evidence>
<feature type="transmembrane region" description="Helical" evidence="12">
    <location>
        <begin position="284"/>
        <end position="304"/>
    </location>
</feature>
<evidence type="ECO:0000256" key="10">
    <source>
        <dbReference type="ARBA" id="ARBA00023136"/>
    </source>
</evidence>
<keyword evidence="8 12" id="KW-1133">Transmembrane helix</keyword>
<name>A0A1M6UM57_9CLOT</name>
<keyword evidence="6" id="KW-1003">Cell membrane</keyword>